<dbReference type="RefSeq" id="WP_066924868.1">
    <property type="nucleotide sequence ID" value="NZ_BPQO01000001.1"/>
</dbReference>
<dbReference type="PANTHER" id="PTHR34821">
    <property type="entry name" value="INNER MEMBRANE PROTEIN YDCZ"/>
    <property type="match status" value="1"/>
</dbReference>
<reference evidence="2" key="2">
    <citation type="submission" date="2021-08" db="EMBL/GenBank/DDBJ databases">
        <authorList>
            <person name="Tani A."/>
            <person name="Ola A."/>
            <person name="Ogura Y."/>
            <person name="Katsura K."/>
            <person name="Hayashi T."/>
        </authorList>
    </citation>
    <scope>NUCLEOTIDE SEQUENCE</scope>
    <source>
        <strain evidence="2">DSM 16372</strain>
    </source>
</reference>
<keyword evidence="3" id="KW-1185">Reference proteome</keyword>
<dbReference type="AlphaFoldDB" id="A0AAV4ZDW6"/>
<dbReference type="GO" id="GO:0005886">
    <property type="term" value="C:plasma membrane"/>
    <property type="evidence" value="ECO:0007669"/>
    <property type="project" value="TreeGrafter"/>
</dbReference>
<sequence length="312" mass="32297">MTAALLYPFIIVAGALQALGNSMNAQLRGHLVNPFLAASVSFLPIVFVFATLFLVMPTPLPGLDSLAAMPWYAPLGGVAGAVAVFGGLAFVDKVGAGPFNGLTLTANILTSLALDSFGLFGLPAAGFKPLPWLGGLLMAVGVTFIARVTPDKGTDSGGTDAGHGLNPRLLYPFIVVAGALQAIGVVWNAQLRGALVNPWLAALVSFLPVVFVFVLVFLLRPRPLPQRTDIEGVRWWMPLAGLTGAVAVFAGLLFVDKVGAGAFNGLLITANLLTSVALDHFGWLGMKQVRAGAARLGGAALMVAGIVLISLF</sequence>
<keyword evidence="1" id="KW-0812">Transmembrane</keyword>
<dbReference type="EMBL" id="BPQO01000001">
    <property type="protein sequence ID" value="GJD86629.1"/>
    <property type="molecule type" value="Genomic_DNA"/>
</dbReference>
<feature type="transmembrane region" description="Helical" evidence="1">
    <location>
        <begin position="71"/>
        <end position="91"/>
    </location>
</feature>
<evidence type="ECO:0000313" key="3">
    <source>
        <dbReference type="Proteomes" id="UP001055247"/>
    </source>
</evidence>
<keyword evidence="1" id="KW-1133">Transmembrane helix</keyword>
<feature type="transmembrane region" description="Helical" evidence="1">
    <location>
        <begin position="261"/>
        <end position="281"/>
    </location>
</feature>
<accession>A0AAV4ZDW6</accession>
<dbReference type="InterPro" id="IPR006750">
    <property type="entry name" value="YdcZ"/>
</dbReference>
<dbReference type="PANTHER" id="PTHR34821:SF2">
    <property type="entry name" value="INNER MEMBRANE PROTEIN YDCZ"/>
    <property type="match status" value="1"/>
</dbReference>
<organism evidence="2 3">
    <name type="scientific">Methylobacterium hispanicum</name>
    <dbReference type="NCBI Taxonomy" id="270350"/>
    <lineage>
        <taxon>Bacteria</taxon>
        <taxon>Pseudomonadati</taxon>
        <taxon>Pseudomonadota</taxon>
        <taxon>Alphaproteobacteria</taxon>
        <taxon>Hyphomicrobiales</taxon>
        <taxon>Methylobacteriaceae</taxon>
        <taxon>Methylobacterium</taxon>
    </lineage>
</organism>
<comment type="caution">
    <text evidence="2">The sequence shown here is derived from an EMBL/GenBank/DDBJ whole genome shotgun (WGS) entry which is preliminary data.</text>
</comment>
<feature type="transmembrane region" description="Helical" evidence="1">
    <location>
        <begin position="103"/>
        <end position="124"/>
    </location>
</feature>
<dbReference type="Pfam" id="PF04657">
    <property type="entry name" value="DMT_YdcZ"/>
    <property type="match status" value="2"/>
</dbReference>
<feature type="transmembrane region" description="Helical" evidence="1">
    <location>
        <begin position="6"/>
        <end position="23"/>
    </location>
</feature>
<proteinExistence type="predicted"/>
<feature type="transmembrane region" description="Helical" evidence="1">
    <location>
        <begin position="199"/>
        <end position="219"/>
    </location>
</feature>
<reference evidence="2" key="1">
    <citation type="journal article" date="2016" name="Front. Microbiol.">
        <title>Genome Sequence of the Piezophilic, Mesophilic Sulfate-Reducing Bacterium Desulfovibrio indicus J2T.</title>
        <authorList>
            <person name="Cao J."/>
            <person name="Maignien L."/>
            <person name="Shao Z."/>
            <person name="Alain K."/>
            <person name="Jebbar M."/>
        </authorList>
    </citation>
    <scope>NUCLEOTIDE SEQUENCE</scope>
    <source>
        <strain evidence="2">DSM 16372</strain>
    </source>
</reference>
<feature type="transmembrane region" description="Helical" evidence="1">
    <location>
        <begin position="169"/>
        <end position="187"/>
    </location>
</feature>
<evidence type="ECO:0000313" key="2">
    <source>
        <dbReference type="EMBL" id="GJD86629.1"/>
    </source>
</evidence>
<dbReference type="Proteomes" id="UP001055247">
    <property type="component" value="Unassembled WGS sequence"/>
</dbReference>
<gene>
    <name evidence="2" type="ORF">BHAOGJBA_0123</name>
</gene>
<feature type="transmembrane region" description="Helical" evidence="1">
    <location>
        <begin position="235"/>
        <end position="255"/>
    </location>
</feature>
<name>A0AAV4ZDW6_9HYPH</name>
<protein>
    <recommendedName>
        <fullName evidence="4">DMT family transporter</fullName>
    </recommendedName>
</protein>
<evidence type="ECO:0008006" key="4">
    <source>
        <dbReference type="Google" id="ProtNLM"/>
    </source>
</evidence>
<feature type="transmembrane region" description="Helical" evidence="1">
    <location>
        <begin position="35"/>
        <end position="56"/>
    </location>
</feature>
<keyword evidence="1" id="KW-0472">Membrane</keyword>
<evidence type="ECO:0000256" key="1">
    <source>
        <dbReference type="SAM" id="Phobius"/>
    </source>
</evidence>
<feature type="transmembrane region" description="Helical" evidence="1">
    <location>
        <begin position="293"/>
        <end position="311"/>
    </location>
</feature>
<feature type="transmembrane region" description="Helical" evidence="1">
    <location>
        <begin position="130"/>
        <end position="148"/>
    </location>
</feature>